<name>A0ABW7US26_9ACTN</name>
<dbReference type="SUPFAM" id="SSF110087">
    <property type="entry name" value="DR1885-like metal-binding protein"/>
    <property type="match status" value="1"/>
</dbReference>
<dbReference type="EMBL" id="JBIRWE010000003">
    <property type="protein sequence ID" value="MFI1964521.1"/>
    <property type="molecule type" value="Genomic_DNA"/>
</dbReference>
<proteinExistence type="predicted"/>
<sequence>MSRPGNPPRRRACAAALAFAFAAGLALAGCSSEGARLTADAAYVPEPVTADMAAGYFTVRNSGGSDDRLTSVTSDVSGDVTMHKTVGTTMREVRSFTIPAGGELELRRGGNHLMLMDLDHRPRKGEKVTLELHFAASDPIKLDVPVESATYSPRK</sequence>
<dbReference type="PROSITE" id="PS51257">
    <property type="entry name" value="PROKAR_LIPOPROTEIN"/>
    <property type="match status" value="1"/>
</dbReference>
<dbReference type="Pfam" id="PF04314">
    <property type="entry name" value="PCuAC"/>
    <property type="match status" value="1"/>
</dbReference>
<dbReference type="InterPro" id="IPR036182">
    <property type="entry name" value="PCuAC_sf"/>
</dbReference>
<dbReference type="InterPro" id="IPR058248">
    <property type="entry name" value="Lxx211020-like"/>
</dbReference>
<dbReference type="RefSeq" id="WP_055470547.1">
    <property type="nucleotide sequence ID" value="NZ_JBEZHZ010000008.1"/>
</dbReference>
<feature type="chain" id="PRO_5045852648" evidence="1">
    <location>
        <begin position="29"/>
        <end position="155"/>
    </location>
</feature>
<dbReference type="Proteomes" id="UP001611548">
    <property type="component" value="Unassembled WGS sequence"/>
</dbReference>
<organism evidence="2 3">
    <name type="scientific">Streptomyces pathocidini</name>
    <dbReference type="NCBI Taxonomy" id="1650571"/>
    <lineage>
        <taxon>Bacteria</taxon>
        <taxon>Bacillati</taxon>
        <taxon>Actinomycetota</taxon>
        <taxon>Actinomycetes</taxon>
        <taxon>Kitasatosporales</taxon>
        <taxon>Streptomycetaceae</taxon>
        <taxon>Streptomyces</taxon>
    </lineage>
</organism>
<dbReference type="PANTHER" id="PTHR36302">
    <property type="entry name" value="BLR7088 PROTEIN"/>
    <property type="match status" value="1"/>
</dbReference>
<accession>A0ABW7US26</accession>
<keyword evidence="1" id="KW-0732">Signal</keyword>
<dbReference type="PANTHER" id="PTHR36302:SF1">
    <property type="entry name" value="COPPER CHAPERONE PCU(A)C"/>
    <property type="match status" value="1"/>
</dbReference>
<dbReference type="InterPro" id="IPR007410">
    <property type="entry name" value="LpqE-like"/>
</dbReference>
<evidence type="ECO:0000313" key="3">
    <source>
        <dbReference type="Proteomes" id="UP001611548"/>
    </source>
</evidence>
<gene>
    <name evidence="2" type="ORF">ACH429_10405</name>
</gene>
<evidence type="ECO:0000256" key="1">
    <source>
        <dbReference type="SAM" id="SignalP"/>
    </source>
</evidence>
<evidence type="ECO:0000313" key="2">
    <source>
        <dbReference type="EMBL" id="MFI1964521.1"/>
    </source>
</evidence>
<protein>
    <submittedName>
        <fullName evidence="2">Copper chaperone PCu(A)C</fullName>
    </submittedName>
</protein>
<comment type="caution">
    <text evidence="2">The sequence shown here is derived from an EMBL/GenBank/DDBJ whole genome shotgun (WGS) entry which is preliminary data.</text>
</comment>
<keyword evidence="3" id="KW-1185">Reference proteome</keyword>
<reference evidence="2 3" key="1">
    <citation type="submission" date="2024-10" db="EMBL/GenBank/DDBJ databases">
        <title>The Natural Products Discovery Center: Release of the First 8490 Sequenced Strains for Exploring Actinobacteria Biosynthetic Diversity.</title>
        <authorList>
            <person name="Kalkreuter E."/>
            <person name="Kautsar S.A."/>
            <person name="Yang D."/>
            <person name="Bader C.D."/>
            <person name="Teijaro C.N."/>
            <person name="Fluegel L."/>
            <person name="Davis C.M."/>
            <person name="Simpson J.R."/>
            <person name="Lauterbach L."/>
            <person name="Steele A.D."/>
            <person name="Gui C."/>
            <person name="Meng S."/>
            <person name="Li G."/>
            <person name="Viehrig K."/>
            <person name="Ye F."/>
            <person name="Su P."/>
            <person name="Kiefer A.F."/>
            <person name="Nichols A."/>
            <person name="Cepeda A.J."/>
            <person name="Yan W."/>
            <person name="Fan B."/>
            <person name="Jiang Y."/>
            <person name="Adhikari A."/>
            <person name="Zheng C.-J."/>
            <person name="Schuster L."/>
            <person name="Cowan T.M."/>
            <person name="Smanski M.J."/>
            <person name="Chevrette M.G."/>
            <person name="De Carvalho L.P.S."/>
            <person name="Shen B."/>
        </authorList>
    </citation>
    <scope>NUCLEOTIDE SEQUENCE [LARGE SCALE GENOMIC DNA]</scope>
    <source>
        <strain evidence="2 3">NPDC020327</strain>
    </source>
</reference>
<feature type="signal peptide" evidence="1">
    <location>
        <begin position="1"/>
        <end position="28"/>
    </location>
</feature>
<dbReference type="Gene3D" id="2.60.40.1890">
    <property type="entry name" value="PCu(A)C copper chaperone"/>
    <property type="match status" value="1"/>
</dbReference>